<name>A0A559THS2_9HYPH</name>
<dbReference type="Proteomes" id="UP000319824">
    <property type="component" value="Unassembled WGS sequence"/>
</dbReference>
<reference evidence="2 3" key="1">
    <citation type="submission" date="2019-06" db="EMBL/GenBank/DDBJ databases">
        <title>Pac Bio to generate improved reference genome sequences for organisms with transposon mutant libraries (support for FEBA project).</title>
        <authorList>
            <person name="Blow M."/>
        </authorList>
    </citation>
    <scope>NUCLEOTIDE SEQUENCE [LARGE SCALE GENOMIC DNA]</scope>
    <source>
        <strain evidence="2 3">USDA 1844</strain>
    </source>
</reference>
<accession>A0A559THS2</accession>
<organism evidence="2 3">
    <name type="scientific">Rhizobium mongolense USDA 1844</name>
    <dbReference type="NCBI Taxonomy" id="1079460"/>
    <lineage>
        <taxon>Bacteria</taxon>
        <taxon>Pseudomonadati</taxon>
        <taxon>Pseudomonadota</taxon>
        <taxon>Alphaproteobacteria</taxon>
        <taxon>Hyphomicrobiales</taxon>
        <taxon>Rhizobiaceae</taxon>
        <taxon>Rhizobium/Agrobacterium group</taxon>
        <taxon>Rhizobium</taxon>
    </lineage>
</organism>
<evidence type="ECO:0000313" key="3">
    <source>
        <dbReference type="Proteomes" id="UP000319824"/>
    </source>
</evidence>
<evidence type="ECO:0000313" key="2">
    <source>
        <dbReference type="EMBL" id="TVZ74133.1"/>
    </source>
</evidence>
<gene>
    <name evidence="2" type="ORF">BCL32_2454</name>
</gene>
<comment type="caution">
    <text evidence="2">The sequence shown here is derived from an EMBL/GenBank/DDBJ whole genome shotgun (WGS) entry which is preliminary data.</text>
</comment>
<dbReference type="EMBL" id="VISO01000002">
    <property type="protein sequence ID" value="TVZ74133.1"/>
    <property type="molecule type" value="Genomic_DNA"/>
</dbReference>
<evidence type="ECO:0000256" key="1">
    <source>
        <dbReference type="SAM" id="MobiDB-lite"/>
    </source>
</evidence>
<feature type="region of interest" description="Disordered" evidence="1">
    <location>
        <begin position="1"/>
        <end position="21"/>
    </location>
</feature>
<proteinExistence type="predicted"/>
<dbReference type="AlphaFoldDB" id="A0A559THS2"/>
<sequence>MRTDDSTEKQSSSMDPELKKLEAIHDRHQEEIWRTKVDSFENLRRSFSQKRSEILSFELREKIRATIREDQSQDLRAPGNRYRSLIAARDAGVDLSALKDVHDATYRRARFVTASNRFRYAETVVGNNPDWFASPPPIIWIPLPDPDKEKVFYPPFMGSWDRFQRNQATGDGVVVTNASYLDETAKLGSKLVARNHDASDVDLISVGRETGYLVRFKTLRTGILQVKADLSALYCHHSIRTDDEWGWSDFNASTRGRLVLAVFWNWEDVDPANEVSDQWFVAGLDCSGDGESYPGDTVQMAPGQRRIVNLYTSMAFPANKKIWVYVGLADEIWALLNDVSIDISIDSAWLLNSIAVRSI</sequence>
<dbReference type="RefSeq" id="WP_022713659.1">
    <property type="nucleotide sequence ID" value="NZ_ATTQ01000003.1"/>
</dbReference>
<protein>
    <submittedName>
        <fullName evidence="2">Uncharacterized protein</fullName>
    </submittedName>
</protein>